<evidence type="ECO:0008006" key="5">
    <source>
        <dbReference type="Google" id="ProtNLM"/>
    </source>
</evidence>
<comment type="caution">
    <text evidence="3">The sequence shown here is derived from an EMBL/GenBank/DDBJ whole genome shotgun (WGS) entry which is preliminary data.</text>
</comment>
<protein>
    <recommendedName>
        <fullName evidence="5">LytR/CpsA/Psr regulator C-terminal domain-containing protein</fullName>
    </recommendedName>
</protein>
<reference evidence="3" key="1">
    <citation type="journal article" date="2018" name="Curr. Microbiol.">
        <title>Cellulosimicrobium arenosum sp. nov., Isolated from Marine Sediment Sand.</title>
        <authorList>
            <person name="Oh M."/>
            <person name="Kim J.H."/>
            <person name="Yoon J.H."/>
            <person name="Schumann P."/>
            <person name="Kim W."/>
        </authorList>
    </citation>
    <scope>NUCLEOTIDE SEQUENCE</scope>
    <source>
        <strain evidence="3">KCTC 49039</strain>
    </source>
</reference>
<evidence type="ECO:0000313" key="3">
    <source>
        <dbReference type="EMBL" id="MBD8077581.1"/>
    </source>
</evidence>
<accession>A0A927G5Q2</accession>
<name>A0A927G5Q2_9MICO</name>
<dbReference type="RefSeq" id="WP_191827169.1">
    <property type="nucleotide sequence ID" value="NZ_JACYHB010000001.1"/>
</dbReference>
<feature type="compositionally biased region" description="Low complexity" evidence="1">
    <location>
        <begin position="33"/>
        <end position="51"/>
    </location>
</feature>
<organism evidence="3 4">
    <name type="scientific">Cellulosimicrobium arenosum</name>
    <dbReference type="NCBI Taxonomy" id="2708133"/>
    <lineage>
        <taxon>Bacteria</taxon>
        <taxon>Bacillati</taxon>
        <taxon>Actinomycetota</taxon>
        <taxon>Actinomycetes</taxon>
        <taxon>Micrococcales</taxon>
        <taxon>Promicromonosporaceae</taxon>
        <taxon>Cellulosimicrobium</taxon>
    </lineage>
</organism>
<gene>
    <name evidence="3" type="ORF">IF651_00705</name>
</gene>
<feature type="signal peptide" evidence="2">
    <location>
        <begin position="1"/>
        <end position="40"/>
    </location>
</feature>
<evidence type="ECO:0000313" key="4">
    <source>
        <dbReference type="Proteomes" id="UP000610846"/>
    </source>
</evidence>
<evidence type="ECO:0000256" key="1">
    <source>
        <dbReference type="SAM" id="MobiDB-lite"/>
    </source>
</evidence>
<feature type="region of interest" description="Disordered" evidence="1">
    <location>
        <begin position="33"/>
        <end position="76"/>
    </location>
</feature>
<feature type="chain" id="PRO_5039717041" description="LytR/CpsA/Psr regulator C-terminal domain-containing protein" evidence="2">
    <location>
        <begin position="41"/>
        <end position="186"/>
    </location>
</feature>
<dbReference type="AlphaFoldDB" id="A0A927G5Q2"/>
<sequence length="186" mass="18999">MPTRQDTPPRPAARRRVSRAVTLVAVCALAGGLGACSPSAADDPTPDAATSRTDENRSRTEGTPLPEYDATSRVGDLADGFPADVVPVPPGAEVLASSAAPGDGVVQITLNLRTPDEVDEVTDYYAAALDEAGFTVSPSKEASALTALTTFLGPQEDDAAAQSVAVGVFDDGDERLVTISGQVASD</sequence>
<dbReference type="Proteomes" id="UP000610846">
    <property type="component" value="Unassembled WGS sequence"/>
</dbReference>
<keyword evidence="2" id="KW-0732">Signal</keyword>
<keyword evidence="4" id="KW-1185">Reference proteome</keyword>
<dbReference type="EMBL" id="JACYHB010000001">
    <property type="protein sequence ID" value="MBD8077581.1"/>
    <property type="molecule type" value="Genomic_DNA"/>
</dbReference>
<evidence type="ECO:0000256" key="2">
    <source>
        <dbReference type="SAM" id="SignalP"/>
    </source>
</evidence>
<proteinExistence type="predicted"/>
<reference evidence="3" key="2">
    <citation type="submission" date="2020-09" db="EMBL/GenBank/DDBJ databases">
        <authorList>
            <person name="Yu Y."/>
        </authorList>
    </citation>
    <scope>NUCLEOTIDE SEQUENCE</scope>
    <source>
        <strain evidence="3">KCTC 49039</strain>
    </source>
</reference>